<reference evidence="5 6" key="1">
    <citation type="journal article" date="2019" name="Environ. Microbiol.">
        <title>Species interactions and distinct microbial communities in high Arctic permafrost affected cryosols are associated with the CH4 and CO2 gas fluxes.</title>
        <authorList>
            <person name="Altshuler I."/>
            <person name="Hamel J."/>
            <person name="Turney S."/>
            <person name="Magnuson E."/>
            <person name="Levesque R."/>
            <person name="Greer C."/>
            <person name="Whyte L.G."/>
        </authorList>
    </citation>
    <scope>NUCLEOTIDE SEQUENCE [LARGE SCALE GENOMIC DNA]</scope>
    <source>
        <strain evidence="5 6">S9.3B</strain>
    </source>
</reference>
<keyword evidence="2" id="KW-0270">Exopolysaccharide synthesis</keyword>
<dbReference type="OrthoDB" id="9808602at2"/>
<organism evidence="5 6">
    <name type="scientific">Muricoccus nepalensis</name>
    <dbReference type="NCBI Taxonomy" id="1854500"/>
    <lineage>
        <taxon>Bacteria</taxon>
        <taxon>Pseudomonadati</taxon>
        <taxon>Pseudomonadota</taxon>
        <taxon>Alphaproteobacteria</taxon>
        <taxon>Acetobacterales</taxon>
        <taxon>Roseomonadaceae</taxon>
        <taxon>Muricoccus</taxon>
    </lineage>
</organism>
<accession>A0A502G765</accession>
<evidence type="ECO:0000313" key="5">
    <source>
        <dbReference type="EMBL" id="TPG57462.1"/>
    </source>
</evidence>
<comment type="caution">
    <text evidence="5">The sequence shown here is derived from an EMBL/GenBank/DDBJ whole genome shotgun (WGS) entry which is preliminary data.</text>
</comment>
<dbReference type="Proteomes" id="UP000317078">
    <property type="component" value="Unassembled WGS sequence"/>
</dbReference>
<evidence type="ECO:0000256" key="3">
    <source>
        <dbReference type="SAM" id="Phobius"/>
    </source>
</evidence>
<evidence type="ECO:0000256" key="2">
    <source>
        <dbReference type="ARBA" id="ARBA00023169"/>
    </source>
</evidence>
<sequence>MPDSLLRDRNNAEILRLADPPPEAAAVSLGLRAVDVTVALLLLALALPLLLLVALAVRLDGPGPVLQREYRIGHAGRRFQLLAFRSTEEASRAPTRLGRWMRPVRIDQLPVLLNLLRGDMTLVGPAPAEAWDSAAEGPLPRPGVTGWARAD</sequence>
<dbReference type="GO" id="GO:0000271">
    <property type="term" value="P:polysaccharide biosynthetic process"/>
    <property type="evidence" value="ECO:0007669"/>
    <property type="project" value="UniProtKB-KW"/>
</dbReference>
<evidence type="ECO:0000259" key="4">
    <source>
        <dbReference type="Pfam" id="PF02397"/>
    </source>
</evidence>
<dbReference type="InterPro" id="IPR003362">
    <property type="entry name" value="Bact_transf"/>
</dbReference>
<keyword evidence="3" id="KW-0472">Membrane</keyword>
<dbReference type="Pfam" id="PF02397">
    <property type="entry name" value="Bac_transf"/>
    <property type="match status" value="1"/>
</dbReference>
<dbReference type="PANTHER" id="PTHR30576:SF0">
    <property type="entry name" value="UNDECAPRENYL-PHOSPHATE N-ACETYLGALACTOSAMINYL 1-PHOSPHATE TRANSFERASE-RELATED"/>
    <property type="match status" value="1"/>
</dbReference>
<keyword evidence="3" id="KW-0812">Transmembrane</keyword>
<dbReference type="RefSeq" id="WP_140882934.1">
    <property type="nucleotide sequence ID" value="NZ_RCZP01000008.1"/>
</dbReference>
<dbReference type="GO" id="GO:0016780">
    <property type="term" value="F:phosphotransferase activity, for other substituted phosphate groups"/>
    <property type="evidence" value="ECO:0007669"/>
    <property type="project" value="TreeGrafter"/>
</dbReference>
<evidence type="ECO:0000313" key="6">
    <source>
        <dbReference type="Proteomes" id="UP000317078"/>
    </source>
</evidence>
<name>A0A502G765_9PROT</name>
<dbReference type="EMBL" id="RCZP01000008">
    <property type="protein sequence ID" value="TPG57462.1"/>
    <property type="molecule type" value="Genomic_DNA"/>
</dbReference>
<keyword evidence="3" id="KW-1133">Transmembrane helix</keyword>
<protein>
    <recommendedName>
        <fullName evidence="4">Bacterial sugar transferase domain-containing protein</fullName>
    </recommendedName>
</protein>
<evidence type="ECO:0000256" key="1">
    <source>
        <dbReference type="ARBA" id="ARBA00006464"/>
    </source>
</evidence>
<feature type="domain" description="Bacterial sugar transferase" evidence="4">
    <location>
        <begin position="32"/>
        <end position="149"/>
    </location>
</feature>
<keyword evidence="6" id="KW-1185">Reference proteome</keyword>
<dbReference type="AlphaFoldDB" id="A0A502G765"/>
<comment type="similarity">
    <text evidence="1">Belongs to the bacterial sugar transferase family.</text>
</comment>
<feature type="transmembrane region" description="Helical" evidence="3">
    <location>
        <begin position="38"/>
        <end position="59"/>
    </location>
</feature>
<proteinExistence type="inferred from homology"/>
<gene>
    <name evidence="5" type="ORF">EAH89_11085</name>
</gene>
<dbReference type="PANTHER" id="PTHR30576">
    <property type="entry name" value="COLANIC BIOSYNTHESIS UDP-GLUCOSE LIPID CARRIER TRANSFERASE"/>
    <property type="match status" value="1"/>
</dbReference>